<evidence type="ECO:0000256" key="2">
    <source>
        <dbReference type="ARBA" id="ARBA00022618"/>
    </source>
</evidence>
<dbReference type="InterPro" id="IPR036390">
    <property type="entry name" value="WH_DNA-bd_sf"/>
</dbReference>
<dbReference type="GO" id="GO:0005680">
    <property type="term" value="C:anaphase-promoting complex"/>
    <property type="evidence" value="ECO:0007669"/>
    <property type="project" value="TreeGrafter"/>
</dbReference>
<dbReference type="Pfam" id="PF25773">
    <property type="entry name" value="TPR_ANAPC2"/>
    <property type="match status" value="1"/>
</dbReference>
<dbReference type="Gene3D" id="1.20.1310.10">
    <property type="entry name" value="Cullin Repeats"/>
    <property type="match status" value="1"/>
</dbReference>
<protein>
    <recommendedName>
        <fullName evidence="1">Anaphase-promoting complex subunit 2</fullName>
    </recommendedName>
</protein>
<dbReference type="SUPFAM" id="SSF75632">
    <property type="entry name" value="Cullin homology domain"/>
    <property type="match status" value="1"/>
</dbReference>
<organism evidence="8">
    <name type="scientific">Rhodosorus marinus</name>
    <dbReference type="NCBI Taxonomy" id="101924"/>
    <lineage>
        <taxon>Eukaryota</taxon>
        <taxon>Rhodophyta</taxon>
        <taxon>Stylonematophyceae</taxon>
        <taxon>Stylonematales</taxon>
        <taxon>Stylonemataceae</taxon>
        <taxon>Rhodosorus</taxon>
    </lineage>
</organism>
<dbReference type="PROSITE" id="PS50069">
    <property type="entry name" value="CULLIN_2"/>
    <property type="match status" value="1"/>
</dbReference>
<evidence type="ECO:0000313" key="8">
    <source>
        <dbReference type="EMBL" id="CAE0062213.1"/>
    </source>
</evidence>
<dbReference type="Gene3D" id="3.30.230.130">
    <property type="entry name" value="Cullin, Chain C, Domain 2"/>
    <property type="match status" value="1"/>
</dbReference>
<evidence type="ECO:0000256" key="6">
    <source>
        <dbReference type="PROSITE-ProRule" id="PRU00330"/>
    </source>
</evidence>
<dbReference type="PANTHER" id="PTHR45957:SF1">
    <property type="entry name" value="ANAPHASE-PROMOTING COMPLEX SUBUNIT 2"/>
    <property type="match status" value="1"/>
</dbReference>
<dbReference type="SUPFAM" id="SSF46785">
    <property type="entry name" value="Winged helix' DNA-binding domain"/>
    <property type="match status" value="1"/>
</dbReference>
<evidence type="ECO:0000259" key="7">
    <source>
        <dbReference type="PROSITE" id="PS50069"/>
    </source>
</evidence>
<dbReference type="InterPro" id="IPR057975">
    <property type="entry name" value="TPR_ANAPC2"/>
</dbReference>
<dbReference type="GO" id="GO:0051301">
    <property type="term" value="P:cell division"/>
    <property type="evidence" value="ECO:0007669"/>
    <property type="project" value="UniProtKB-KW"/>
</dbReference>
<dbReference type="GO" id="GO:0031625">
    <property type="term" value="F:ubiquitin protein ligase binding"/>
    <property type="evidence" value="ECO:0007669"/>
    <property type="project" value="InterPro"/>
</dbReference>
<dbReference type="EMBL" id="HBHW01039394">
    <property type="protein sequence ID" value="CAE0062213.1"/>
    <property type="molecule type" value="Transcribed_RNA"/>
</dbReference>
<dbReference type="InterPro" id="IPR036388">
    <property type="entry name" value="WH-like_DNA-bd_sf"/>
</dbReference>
<evidence type="ECO:0000256" key="1">
    <source>
        <dbReference type="ARBA" id="ARBA00016068"/>
    </source>
</evidence>
<keyword evidence="5" id="KW-0131">Cell cycle</keyword>
<evidence type="ECO:0000256" key="4">
    <source>
        <dbReference type="ARBA" id="ARBA00022786"/>
    </source>
</evidence>
<feature type="domain" description="Cullin family profile" evidence="7">
    <location>
        <begin position="153"/>
        <end position="380"/>
    </location>
</feature>
<evidence type="ECO:0000256" key="5">
    <source>
        <dbReference type="ARBA" id="ARBA00023306"/>
    </source>
</evidence>
<keyword evidence="3" id="KW-0498">Mitosis</keyword>
<dbReference type="PANTHER" id="PTHR45957">
    <property type="entry name" value="ANAPHASE-PROMOTING COMPLEX SUBUNIT 2"/>
    <property type="match status" value="1"/>
</dbReference>
<dbReference type="SMART" id="SM01013">
    <property type="entry name" value="APC2"/>
    <property type="match status" value="1"/>
</dbReference>
<name>A0A7S3EN47_9RHOD</name>
<keyword evidence="4" id="KW-0833">Ubl conjugation pathway</keyword>
<dbReference type="InterPro" id="IPR059120">
    <property type="entry name" value="Cullin-like_AB"/>
</dbReference>
<dbReference type="InterPro" id="IPR036317">
    <property type="entry name" value="Cullin_homology_sf"/>
</dbReference>
<gene>
    <name evidence="8" type="ORF">RMAR00112_LOCUS30282</name>
</gene>
<dbReference type="GO" id="GO:0006511">
    <property type="term" value="P:ubiquitin-dependent protein catabolic process"/>
    <property type="evidence" value="ECO:0007669"/>
    <property type="project" value="InterPro"/>
</dbReference>
<dbReference type="GO" id="GO:0007091">
    <property type="term" value="P:metaphase/anaphase transition of mitotic cell cycle"/>
    <property type="evidence" value="ECO:0007669"/>
    <property type="project" value="TreeGrafter"/>
</dbReference>
<dbReference type="SMART" id="SM00182">
    <property type="entry name" value="CULLIN"/>
    <property type="match status" value="1"/>
</dbReference>
<dbReference type="Gene3D" id="1.10.10.10">
    <property type="entry name" value="Winged helix-like DNA-binding domain superfamily/Winged helix DNA-binding domain"/>
    <property type="match status" value="1"/>
</dbReference>
<proteinExistence type="inferred from homology"/>
<dbReference type="InterPro" id="IPR044554">
    <property type="entry name" value="ANAPC2"/>
</dbReference>
<sequence length="499" mass="57151">MDAEVNDDLSYWRARIEFQMCYALSRARIRQLFDIILEYPHSEPVLGDIDVGLVQTDLASEVASSLGKQLELRLLHQGAHTADIILQYVHLVKALRHIDPRRVIVEQVCEPIRAYLRTRPDTIRCIVTDVTEYEGELLEVLEDAVQDDDDSVARDETFDAWQPDPADASARSDDEEDMIEQNDPLARLFDVYGSREAYANEYRKMLGHKLLTSQERGADVEREIWNVEMFKARFGSEAMQDCSVMLKDIADTKRIMATTAKDHSGVNQDIEFIIMSKHFWPETKEQDGELPYPFREDAMLLQKHFEEIKAPRKLKWQPDLGIVLVRIEMENGEELSMTVTPNQAALFKCFEKVGKWKVNDLAEELKLSTEDVEKNAQRWLQRGLLKDLEDEDSLQLVEDFSGDAALAGGLEGATAADDKEDLAVGSTREEMKVYETFLLGMLTNLGSLPVERIHNMLKMFCQNPPFDKTKEQLVSLLDDLVVEEKIQVNGREYSLRTNN</sequence>
<dbReference type="Pfam" id="PF26557">
    <property type="entry name" value="Cullin_AB"/>
    <property type="match status" value="1"/>
</dbReference>
<dbReference type="GO" id="GO:0070979">
    <property type="term" value="P:protein K11-linked ubiquitination"/>
    <property type="evidence" value="ECO:0007669"/>
    <property type="project" value="TreeGrafter"/>
</dbReference>
<comment type="similarity">
    <text evidence="6">Belongs to the cullin family.</text>
</comment>
<dbReference type="InterPro" id="IPR014786">
    <property type="entry name" value="ANAPC2_C"/>
</dbReference>
<keyword evidence="2" id="KW-0132">Cell division</keyword>
<evidence type="ECO:0000256" key="3">
    <source>
        <dbReference type="ARBA" id="ARBA00022776"/>
    </source>
</evidence>
<accession>A0A7S3EN47</accession>
<dbReference type="Pfam" id="PF08672">
    <property type="entry name" value="ANAPC2"/>
    <property type="match status" value="1"/>
</dbReference>
<dbReference type="AlphaFoldDB" id="A0A7S3EN47"/>
<reference evidence="8" key="1">
    <citation type="submission" date="2021-01" db="EMBL/GenBank/DDBJ databases">
        <authorList>
            <person name="Corre E."/>
            <person name="Pelletier E."/>
            <person name="Niang G."/>
            <person name="Scheremetjew M."/>
            <person name="Finn R."/>
            <person name="Kale V."/>
            <person name="Holt S."/>
            <person name="Cochrane G."/>
            <person name="Meng A."/>
            <person name="Brown T."/>
            <person name="Cohen L."/>
        </authorList>
    </citation>
    <scope>NUCLEOTIDE SEQUENCE</scope>
    <source>
        <strain evidence="8">CCMP 769</strain>
    </source>
</reference>
<dbReference type="InterPro" id="IPR016158">
    <property type="entry name" value="Cullin_homology"/>
</dbReference>